<dbReference type="AlphaFoldDB" id="A0A1H7U066"/>
<dbReference type="InterPro" id="IPR050879">
    <property type="entry name" value="Acyltransferase_3"/>
</dbReference>
<keyword evidence="1" id="KW-1133">Transmembrane helix</keyword>
<feature type="transmembrane region" description="Helical" evidence="1">
    <location>
        <begin position="248"/>
        <end position="265"/>
    </location>
</feature>
<dbReference type="InterPro" id="IPR002656">
    <property type="entry name" value="Acyl_transf_3_dom"/>
</dbReference>
<evidence type="ECO:0000256" key="1">
    <source>
        <dbReference type="SAM" id="Phobius"/>
    </source>
</evidence>
<dbReference type="STRING" id="416943.SAMN05445871_2403"/>
<feature type="transmembrane region" description="Helical" evidence="1">
    <location>
        <begin position="162"/>
        <end position="180"/>
    </location>
</feature>
<feature type="transmembrane region" description="Helical" evidence="1">
    <location>
        <begin position="316"/>
        <end position="336"/>
    </location>
</feature>
<dbReference type="RefSeq" id="WP_167627028.1">
    <property type="nucleotide sequence ID" value="NZ_FNSR01000001.1"/>
</dbReference>
<dbReference type="GO" id="GO:0000271">
    <property type="term" value="P:polysaccharide biosynthetic process"/>
    <property type="evidence" value="ECO:0007669"/>
    <property type="project" value="TreeGrafter"/>
</dbReference>
<evidence type="ECO:0000259" key="2">
    <source>
        <dbReference type="Pfam" id="PF01757"/>
    </source>
</evidence>
<feature type="domain" description="Acyltransferase 3" evidence="2">
    <location>
        <begin position="4"/>
        <end position="333"/>
    </location>
</feature>
<evidence type="ECO:0000313" key="4">
    <source>
        <dbReference type="Proteomes" id="UP000199120"/>
    </source>
</evidence>
<accession>A0A1H7U066</accession>
<sequence length="371" mass="41155">MTIRSLEGLRGAAALLVVFYHLNLAFHYLLGVDYPALFVARNGYLAVDLFFVLSGFVINRAYRKTIDGSPELFRFMIRRFGRIWPLHIATTIILVIGTVTLGIDSIPAPSVSIALVTMTQGFNLFSHNVGTRASWSAADEFYTYLLFGVLCLFLSSRKRQSLFVLFAAVGYAIAIRSSVANECLTHGHCFDLTFRYGWARCIAGFFIGALCSDRLPPSAAQRFSTAIFQIPVFTISVGLIVATSLIPWLAFAAPLIFLALVVSLSEDAGPVARLFQLRAFQYLGKISYSLYLVHAMLTGFLVLFSPQLHSIRGPMLVGLIFIFMSILIADVLSRCIEMPFRSIFRKVADRASIKRPKSAAQNRRPSPAQEP</sequence>
<protein>
    <submittedName>
        <fullName evidence="3">Peptidoglycan/LPS O-acetylase OafA/YrhL, contains acyltransferase and SGNH-hydrolase domains</fullName>
    </submittedName>
</protein>
<dbReference type="GO" id="GO:0016747">
    <property type="term" value="F:acyltransferase activity, transferring groups other than amino-acyl groups"/>
    <property type="evidence" value="ECO:0007669"/>
    <property type="project" value="InterPro"/>
</dbReference>
<keyword evidence="3" id="KW-0012">Acyltransferase</keyword>
<dbReference type="Proteomes" id="UP000199120">
    <property type="component" value="Unassembled WGS sequence"/>
</dbReference>
<keyword evidence="3" id="KW-0378">Hydrolase</keyword>
<proteinExistence type="predicted"/>
<gene>
    <name evidence="3" type="ORF">SAMN05192542_11747</name>
</gene>
<feature type="transmembrane region" description="Helical" evidence="1">
    <location>
        <begin position="192"/>
        <end position="211"/>
    </location>
</feature>
<name>A0A1H7U066_9BURK</name>
<keyword evidence="3" id="KW-0808">Transferase</keyword>
<organism evidence="3 4">
    <name type="scientific">Paraburkholderia caballeronis</name>
    <dbReference type="NCBI Taxonomy" id="416943"/>
    <lineage>
        <taxon>Bacteria</taxon>
        <taxon>Pseudomonadati</taxon>
        <taxon>Pseudomonadota</taxon>
        <taxon>Betaproteobacteria</taxon>
        <taxon>Burkholderiales</taxon>
        <taxon>Burkholderiaceae</taxon>
        <taxon>Paraburkholderia</taxon>
    </lineage>
</organism>
<feature type="transmembrane region" description="Helical" evidence="1">
    <location>
        <begin position="133"/>
        <end position="155"/>
    </location>
</feature>
<evidence type="ECO:0000313" key="3">
    <source>
        <dbReference type="EMBL" id="SEL90078.1"/>
    </source>
</evidence>
<feature type="transmembrane region" description="Helical" evidence="1">
    <location>
        <begin position="12"/>
        <end position="31"/>
    </location>
</feature>
<feature type="transmembrane region" description="Helical" evidence="1">
    <location>
        <begin position="83"/>
        <end position="103"/>
    </location>
</feature>
<dbReference type="GO" id="GO:0016787">
    <property type="term" value="F:hydrolase activity"/>
    <property type="evidence" value="ECO:0007669"/>
    <property type="project" value="UniProtKB-KW"/>
</dbReference>
<dbReference type="EMBL" id="FOAJ01000017">
    <property type="protein sequence ID" value="SEL90078.1"/>
    <property type="molecule type" value="Genomic_DNA"/>
</dbReference>
<reference evidence="4" key="1">
    <citation type="submission" date="2016-10" db="EMBL/GenBank/DDBJ databases">
        <authorList>
            <person name="Varghese N."/>
            <person name="Submissions S."/>
        </authorList>
    </citation>
    <scope>NUCLEOTIDE SEQUENCE [LARGE SCALE GENOMIC DNA]</scope>
    <source>
        <strain evidence="4">LMG 26416</strain>
    </source>
</reference>
<dbReference type="PANTHER" id="PTHR23028:SF53">
    <property type="entry name" value="ACYL_TRANSF_3 DOMAIN-CONTAINING PROTEIN"/>
    <property type="match status" value="1"/>
</dbReference>
<keyword evidence="4" id="KW-1185">Reference proteome</keyword>
<dbReference type="Pfam" id="PF01757">
    <property type="entry name" value="Acyl_transf_3"/>
    <property type="match status" value="1"/>
</dbReference>
<dbReference type="GO" id="GO:0016020">
    <property type="term" value="C:membrane"/>
    <property type="evidence" value="ECO:0007669"/>
    <property type="project" value="TreeGrafter"/>
</dbReference>
<feature type="transmembrane region" description="Helical" evidence="1">
    <location>
        <begin position="43"/>
        <end position="62"/>
    </location>
</feature>
<keyword evidence="1" id="KW-0812">Transmembrane</keyword>
<feature type="transmembrane region" description="Helical" evidence="1">
    <location>
        <begin position="223"/>
        <end position="242"/>
    </location>
</feature>
<keyword evidence="1" id="KW-0472">Membrane</keyword>
<dbReference type="PANTHER" id="PTHR23028">
    <property type="entry name" value="ACETYLTRANSFERASE"/>
    <property type="match status" value="1"/>
</dbReference>
<feature type="transmembrane region" description="Helical" evidence="1">
    <location>
        <begin position="286"/>
        <end position="304"/>
    </location>
</feature>